<comment type="subcellular location">
    <subcellularLocation>
        <location evidence="5">Cytoplasm</location>
    </subcellularLocation>
</comment>
<comment type="caution">
    <text evidence="7">The sequence shown here is derived from an EMBL/GenBank/DDBJ whole genome shotgun (WGS) entry which is preliminary data.</text>
</comment>
<feature type="binding site" evidence="5">
    <location>
        <position position="159"/>
    </location>
    <ligand>
        <name>S-adenosyl-L-methionine</name>
        <dbReference type="ChEBI" id="CHEBI:59789"/>
    </ligand>
</feature>
<dbReference type="GO" id="GO:0032259">
    <property type="term" value="P:methylation"/>
    <property type="evidence" value="ECO:0007669"/>
    <property type="project" value="UniProtKB-KW"/>
</dbReference>
<dbReference type="GO" id="GO:0005737">
    <property type="term" value="C:cytoplasm"/>
    <property type="evidence" value="ECO:0007669"/>
    <property type="project" value="UniProtKB-SubCell"/>
</dbReference>
<dbReference type="InterPro" id="IPR025784">
    <property type="entry name" value="EFM7"/>
</dbReference>
<dbReference type="PANTHER" id="PTHR14614">
    <property type="entry name" value="HEPATOCELLULAR CARCINOMA-ASSOCIATED ANTIGEN"/>
    <property type="match status" value="1"/>
</dbReference>
<dbReference type="HAMAP" id="MF_03223">
    <property type="entry name" value="Methyltr_EFM7"/>
    <property type="match status" value="1"/>
</dbReference>
<protein>
    <recommendedName>
        <fullName evidence="5">Protein N-terminal and lysine N-methyltransferase EFM7</fullName>
        <ecNumber evidence="5">2.1.1.-</ecNumber>
    </recommendedName>
    <alternativeName>
        <fullName evidence="5">Elongation factor methyltransferase 7</fullName>
    </alternativeName>
</protein>
<dbReference type="InterPro" id="IPR019410">
    <property type="entry name" value="Methyltransf_16"/>
</dbReference>
<dbReference type="Proteomes" id="UP000326924">
    <property type="component" value="Unassembled WGS sequence"/>
</dbReference>
<keyword evidence="1 5" id="KW-0963">Cytoplasm</keyword>
<dbReference type="GO" id="GO:0071885">
    <property type="term" value="F:N-terminal protein N-methyltransferase activity"/>
    <property type="evidence" value="ECO:0007669"/>
    <property type="project" value="UniProtKB-UniRule"/>
</dbReference>
<evidence type="ECO:0000256" key="3">
    <source>
        <dbReference type="ARBA" id="ARBA00022679"/>
    </source>
</evidence>
<feature type="binding site" evidence="5">
    <location>
        <position position="59"/>
    </location>
    <ligand>
        <name>S-adenosyl-L-methionine</name>
        <dbReference type="ChEBI" id="CHEBI:59789"/>
    </ligand>
</feature>
<organism evidence="7 8">
    <name type="scientific">Sphaerosporella brunnea</name>
    <dbReference type="NCBI Taxonomy" id="1250544"/>
    <lineage>
        <taxon>Eukaryota</taxon>
        <taxon>Fungi</taxon>
        <taxon>Dikarya</taxon>
        <taxon>Ascomycota</taxon>
        <taxon>Pezizomycotina</taxon>
        <taxon>Pezizomycetes</taxon>
        <taxon>Pezizales</taxon>
        <taxon>Pyronemataceae</taxon>
        <taxon>Sphaerosporella</taxon>
    </lineage>
</organism>
<evidence type="ECO:0000256" key="6">
    <source>
        <dbReference type="SAM" id="MobiDB-lite"/>
    </source>
</evidence>
<feature type="binding site" evidence="5">
    <location>
        <position position="108"/>
    </location>
    <ligand>
        <name>S-adenosyl-L-methionine</name>
        <dbReference type="ChEBI" id="CHEBI:59789"/>
    </ligand>
</feature>
<evidence type="ECO:0000313" key="8">
    <source>
        <dbReference type="Proteomes" id="UP000326924"/>
    </source>
</evidence>
<reference evidence="7 8" key="1">
    <citation type="submission" date="2019-09" db="EMBL/GenBank/DDBJ databases">
        <title>Draft genome of the ectomycorrhizal ascomycete Sphaerosporella brunnea.</title>
        <authorList>
            <consortium name="DOE Joint Genome Institute"/>
            <person name="Benucci G.M."/>
            <person name="Marozzi G."/>
            <person name="Antonielli L."/>
            <person name="Sanchez S."/>
            <person name="Marco P."/>
            <person name="Wang X."/>
            <person name="Falini L.B."/>
            <person name="Barry K."/>
            <person name="Haridas S."/>
            <person name="Lipzen A."/>
            <person name="Labutti K."/>
            <person name="Grigoriev I.V."/>
            <person name="Murat C."/>
            <person name="Martin F."/>
            <person name="Albertini E."/>
            <person name="Donnini D."/>
            <person name="Bonito G."/>
        </authorList>
    </citation>
    <scope>NUCLEOTIDE SEQUENCE [LARGE SCALE GENOMIC DNA]</scope>
    <source>
        <strain evidence="7 8">Sb_GMNB300</strain>
    </source>
</reference>
<dbReference type="InParanoid" id="A0A5J5F5Y1"/>
<dbReference type="PROSITE" id="PS51560">
    <property type="entry name" value="SAM_MT_NNT1"/>
    <property type="match status" value="1"/>
</dbReference>
<keyword evidence="2 5" id="KW-0489">Methyltransferase</keyword>
<proteinExistence type="inferred from homology"/>
<dbReference type="FunCoup" id="A0A5J5F5Y1">
    <property type="interactions" value="136"/>
</dbReference>
<evidence type="ECO:0000256" key="5">
    <source>
        <dbReference type="HAMAP-Rule" id="MF_03223"/>
    </source>
</evidence>
<comment type="similarity">
    <text evidence="5">Belongs to the class I-like SAM-binding methyltransferase superfamily. EFM7 family.</text>
</comment>
<evidence type="ECO:0000313" key="7">
    <source>
        <dbReference type="EMBL" id="KAA8912004.1"/>
    </source>
</evidence>
<dbReference type="SUPFAM" id="SSF53335">
    <property type="entry name" value="S-adenosyl-L-methionine-dependent methyltransferases"/>
    <property type="match status" value="1"/>
</dbReference>
<feature type="binding site" evidence="5">
    <location>
        <position position="141"/>
    </location>
    <ligand>
        <name>S-adenosyl-L-methionine</name>
        <dbReference type="ChEBI" id="CHEBI:59789"/>
    </ligand>
</feature>
<dbReference type="EC" id="2.1.1.-" evidence="5"/>
<dbReference type="InterPro" id="IPR029063">
    <property type="entry name" value="SAM-dependent_MTases_sf"/>
</dbReference>
<dbReference type="Pfam" id="PF10294">
    <property type="entry name" value="Methyltransf_16"/>
    <property type="match status" value="1"/>
</dbReference>
<dbReference type="PANTHER" id="PTHR14614:SF10">
    <property type="entry name" value="PROTEIN N-TERMINAL AND LYSINE N-METHYLTRANSFERASE EFM7"/>
    <property type="match status" value="1"/>
</dbReference>
<comment type="function">
    <text evidence="5">S-adenosyl-L-methionine-dependent protein methyltransferase that trimethylates the N-terminal glycine 'Gly-2' of elongation factor 1-alpha, before also catalyzing the mono- and dimethylation of 'Lys-3'.</text>
</comment>
<sequence length="257" mass="28766">MFDDSDSEEPLPLLPDEPEDFLPPPPPATTITHALTTVPYETLTLRLVGHNPLWGHHLWNAGLVISKYLETNAARLVQGKRVLELGAGAGLPSLTCALRGAAEVVVTDYPDAPLIDNLRINISSLPTRSSTSPITAEGYLWGNTLAESMATPFDVVILSDLLFNHSEHAKLLKTVQLTLRKSRDARALVFFTPHRPWLLEKDLEFLKNAETELEGRFTVEKVLETLLERPMFEEDKGDRDLRRTVYGYELSWADLAK</sequence>
<keyword evidence="8" id="KW-1185">Reference proteome</keyword>
<dbReference type="Gene3D" id="3.40.50.150">
    <property type="entry name" value="Vaccinia Virus protein VP39"/>
    <property type="match status" value="1"/>
</dbReference>
<name>A0A5J5F5Y1_9PEZI</name>
<feature type="region of interest" description="Disordered" evidence="6">
    <location>
        <begin position="1"/>
        <end position="26"/>
    </location>
</feature>
<evidence type="ECO:0000256" key="2">
    <source>
        <dbReference type="ARBA" id="ARBA00022603"/>
    </source>
</evidence>
<gene>
    <name evidence="5" type="primary">EFM7</name>
    <name evidence="7" type="ORF">FN846DRAFT_773568</name>
</gene>
<dbReference type="EMBL" id="VXIS01000029">
    <property type="protein sequence ID" value="KAA8912004.1"/>
    <property type="molecule type" value="Genomic_DNA"/>
</dbReference>
<accession>A0A5J5F5Y1</accession>
<evidence type="ECO:0000256" key="1">
    <source>
        <dbReference type="ARBA" id="ARBA00022490"/>
    </source>
</evidence>
<evidence type="ECO:0000256" key="4">
    <source>
        <dbReference type="ARBA" id="ARBA00022691"/>
    </source>
</evidence>
<dbReference type="OrthoDB" id="46564at2759"/>
<keyword evidence="3 5" id="KW-0808">Transferase</keyword>
<dbReference type="GO" id="GO:0016279">
    <property type="term" value="F:protein-lysine N-methyltransferase activity"/>
    <property type="evidence" value="ECO:0007669"/>
    <property type="project" value="UniProtKB-UniRule"/>
</dbReference>
<feature type="binding site" evidence="5">
    <location>
        <begin position="86"/>
        <end position="88"/>
    </location>
    <ligand>
        <name>S-adenosyl-L-methionine</name>
        <dbReference type="ChEBI" id="CHEBI:59789"/>
    </ligand>
</feature>
<dbReference type="AlphaFoldDB" id="A0A5J5F5Y1"/>
<keyword evidence="4 5" id="KW-0949">S-adenosyl-L-methionine</keyword>